<dbReference type="OrthoDB" id="5985073at2759"/>
<dbReference type="AlphaFoldDB" id="A8N472"/>
<evidence type="ECO:0000256" key="3">
    <source>
        <dbReference type="ARBA" id="ARBA00022729"/>
    </source>
</evidence>
<evidence type="ECO:0000256" key="6">
    <source>
        <dbReference type="ARBA" id="ARBA00023180"/>
    </source>
</evidence>
<dbReference type="GO" id="GO:0005886">
    <property type="term" value="C:plasma membrane"/>
    <property type="evidence" value="ECO:0007669"/>
    <property type="project" value="TreeGrafter"/>
</dbReference>
<dbReference type="GeneID" id="6006100"/>
<dbReference type="KEGG" id="cci:CC1G_08822"/>
<keyword evidence="2" id="KW-0812">Transmembrane</keyword>
<dbReference type="Pfam" id="PF01822">
    <property type="entry name" value="WSC"/>
    <property type="match status" value="2"/>
</dbReference>
<name>A8N472_COPC7</name>
<dbReference type="InterPro" id="IPR051836">
    <property type="entry name" value="Kremen_rcpt"/>
</dbReference>
<dbReference type="PANTHER" id="PTHR24269:SF16">
    <property type="entry name" value="PROTEIN SLG1"/>
    <property type="match status" value="1"/>
</dbReference>
<dbReference type="InParanoid" id="A8N472"/>
<dbReference type="RefSeq" id="XP_001829667.2">
    <property type="nucleotide sequence ID" value="XM_001829615.2"/>
</dbReference>
<feature type="domain" description="WSC" evidence="9">
    <location>
        <begin position="32"/>
        <end position="125"/>
    </location>
</feature>
<evidence type="ECO:0000256" key="8">
    <source>
        <dbReference type="SAM" id="SignalP"/>
    </source>
</evidence>
<dbReference type="InterPro" id="IPR002889">
    <property type="entry name" value="WSC_carb-bd"/>
</dbReference>
<evidence type="ECO:0000256" key="5">
    <source>
        <dbReference type="ARBA" id="ARBA00023136"/>
    </source>
</evidence>
<evidence type="ECO:0000259" key="9">
    <source>
        <dbReference type="PROSITE" id="PS51212"/>
    </source>
</evidence>
<gene>
    <name evidence="10" type="ORF">CC1G_08822</name>
</gene>
<evidence type="ECO:0000313" key="11">
    <source>
        <dbReference type="Proteomes" id="UP000001861"/>
    </source>
</evidence>
<evidence type="ECO:0000256" key="4">
    <source>
        <dbReference type="ARBA" id="ARBA00022989"/>
    </source>
</evidence>
<evidence type="ECO:0000256" key="2">
    <source>
        <dbReference type="ARBA" id="ARBA00022692"/>
    </source>
</evidence>
<feature type="compositionally biased region" description="Acidic residues" evidence="7">
    <location>
        <begin position="236"/>
        <end position="337"/>
    </location>
</feature>
<dbReference type="HOGENOM" id="CLU_806568_0_0_1"/>
<evidence type="ECO:0000256" key="7">
    <source>
        <dbReference type="SAM" id="MobiDB-lite"/>
    </source>
</evidence>
<feature type="domain" description="WSC" evidence="9">
    <location>
        <begin position="137"/>
        <end position="230"/>
    </location>
</feature>
<dbReference type="Proteomes" id="UP000001861">
    <property type="component" value="Unassembled WGS sequence"/>
</dbReference>
<dbReference type="eggNOG" id="KOG4157">
    <property type="taxonomic scope" value="Eukaryota"/>
</dbReference>
<dbReference type="OMA" id="CHCGTGL"/>
<feature type="chain" id="PRO_5002726187" description="WSC domain-containing protein" evidence="8">
    <location>
        <begin position="19"/>
        <end position="344"/>
    </location>
</feature>
<keyword evidence="3 8" id="KW-0732">Signal</keyword>
<keyword evidence="6" id="KW-0325">Glycoprotein</keyword>
<keyword evidence="4" id="KW-1133">Transmembrane helix</keyword>
<reference evidence="10 11" key="1">
    <citation type="journal article" date="2010" name="Proc. Natl. Acad. Sci. U.S.A.">
        <title>Insights into evolution of multicellular fungi from the assembled chromosomes of the mushroom Coprinopsis cinerea (Coprinus cinereus).</title>
        <authorList>
            <person name="Stajich J.E."/>
            <person name="Wilke S.K."/>
            <person name="Ahren D."/>
            <person name="Au C.H."/>
            <person name="Birren B.W."/>
            <person name="Borodovsky M."/>
            <person name="Burns C."/>
            <person name="Canback B."/>
            <person name="Casselton L.A."/>
            <person name="Cheng C.K."/>
            <person name="Deng J."/>
            <person name="Dietrich F.S."/>
            <person name="Fargo D.C."/>
            <person name="Farman M.L."/>
            <person name="Gathman A.C."/>
            <person name="Goldberg J."/>
            <person name="Guigo R."/>
            <person name="Hoegger P.J."/>
            <person name="Hooker J.B."/>
            <person name="Huggins A."/>
            <person name="James T.Y."/>
            <person name="Kamada T."/>
            <person name="Kilaru S."/>
            <person name="Kodira C."/>
            <person name="Kues U."/>
            <person name="Kupfer D."/>
            <person name="Kwan H.S."/>
            <person name="Lomsadze A."/>
            <person name="Li W."/>
            <person name="Lilly W.W."/>
            <person name="Ma L.J."/>
            <person name="Mackey A.J."/>
            <person name="Manning G."/>
            <person name="Martin F."/>
            <person name="Muraguchi H."/>
            <person name="Natvig D.O."/>
            <person name="Palmerini H."/>
            <person name="Ramesh M.A."/>
            <person name="Rehmeyer C.J."/>
            <person name="Roe B.A."/>
            <person name="Shenoy N."/>
            <person name="Stanke M."/>
            <person name="Ter-Hovhannisyan V."/>
            <person name="Tunlid A."/>
            <person name="Velagapudi R."/>
            <person name="Vision T.J."/>
            <person name="Zeng Q."/>
            <person name="Zolan M.E."/>
            <person name="Pukkila P.J."/>
        </authorList>
    </citation>
    <scope>NUCLEOTIDE SEQUENCE [LARGE SCALE GENOMIC DNA]</scope>
    <source>
        <strain evidence="11">Okayama-7 / 130 / ATCC MYA-4618 / FGSC 9003</strain>
    </source>
</reference>
<protein>
    <recommendedName>
        <fullName evidence="9">WSC domain-containing protein</fullName>
    </recommendedName>
</protein>
<organism evidence="10 11">
    <name type="scientific">Coprinopsis cinerea (strain Okayama-7 / 130 / ATCC MYA-4618 / FGSC 9003)</name>
    <name type="common">Inky cap fungus</name>
    <name type="synonym">Hormographiella aspergillata</name>
    <dbReference type="NCBI Taxonomy" id="240176"/>
    <lineage>
        <taxon>Eukaryota</taxon>
        <taxon>Fungi</taxon>
        <taxon>Dikarya</taxon>
        <taxon>Basidiomycota</taxon>
        <taxon>Agaricomycotina</taxon>
        <taxon>Agaricomycetes</taxon>
        <taxon>Agaricomycetidae</taxon>
        <taxon>Agaricales</taxon>
        <taxon>Agaricineae</taxon>
        <taxon>Psathyrellaceae</taxon>
        <taxon>Coprinopsis</taxon>
    </lineage>
</organism>
<sequence length="344" mass="36885">MLSKSFIALAALIASTSALPRKRQVDNGPTEGWEDVGCYTDSAVPRTLIDASFADAEMTPALCTAFCEAGGYGFAGVEYGLECYCGYVIQPTGALTTAAECSVPCGGDPTLTCGAGNRMYIYTNGQAPPSAPATVGEWEYQGCYTDFENQTRTLLRVIELSGPATIETCTAGCKSEGHRFAGLEYGGECWCGDELLSGGPTAESECAMTCAGDRTQICGGPFRLTLYLDTEAPVPEPEEPEEPTPEEPEPEEPTPEEPEPEEPTPEEPEEPEPTPEEPEEPTPEEPEEPEEPAPEEPEPTPEEPEEPAPEEPEEPAPEDPEPVPEEPEEPVPEDPFPEEPLPTA</sequence>
<comment type="subcellular location">
    <subcellularLocation>
        <location evidence="1">Membrane</location>
        <topology evidence="1">Single-pass membrane protein</topology>
    </subcellularLocation>
</comment>
<dbReference type="SMART" id="SM00321">
    <property type="entry name" value="WSC"/>
    <property type="match status" value="2"/>
</dbReference>
<feature type="signal peptide" evidence="8">
    <location>
        <begin position="1"/>
        <end position="18"/>
    </location>
</feature>
<keyword evidence="5" id="KW-0472">Membrane</keyword>
<proteinExistence type="predicted"/>
<evidence type="ECO:0000256" key="1">
    <source>
        <dbReference type="ARBA" id="ARBA00004167"/>
    </source>
</evidence>
<keyword evidence="11" id="KW-1185">Reference proteome</keyword>
<accession>A8N472</accession>
<feature type="region of interest" description="Disordered" evidence="7">
    <location>
        <begin position="233"/>
        <end position="344"/>
    </location>
</feature>
<dbReference type="PROSITE" id="PS51212">
    <property type="entry name" value="WSC"/>
    <property type="match status" value="2"/>
</dbReference>
<dbReference type="PANTHER" id="PTHR24269">
    <property type="entry name" value="KREMEN PROTEIN"/>
    <property type="match status" value="1"/>
</dbReference>
<evidence type="ECO:0000313" key="10">
    <source>
        <dbReference type="EMBL" id="EAU92199.2"/>
    </source>
</evidence>
<dbReference type="VEuPathDB" id="FungiDB:CC1G_08822"/>
<dbReference type="EMBL" id="AACS02000001">
    <property type="protein sequence ID" value="EAU92199.2"/>
    <property type="molecule type" value="Genomic_DNA"/>
</dbReference>
<comment type="caution">
    <text evidence="10">The sequence shown here is derived from an EMBL/GenBank/DDBJ whole genome shotgun (WGS) entry which is preliminary data.</text>
</comment>